<sequence>MDGKRLQDYWSQEVDALISTYKQFETLIPSEKHDGSAHHGEDGRFVEDLIREYFSKYLPKGLEVLTGFILRPAVKTGTNGRERKSDSDKHSSQLDIIVFDSERYPVFQRFGDSVIVPPEGVVAIISVKKHLNDGDIKKECEALWVASKLCRTQHSNLSEDKVRGPYLALVSMNSKIEKKTQDNLEWIFSKINEAYTGQEKPTFDDLVGFVGSLNEWSIFKRRPEGKPPSKAEYVNLIHKTGESHLGLQFILTGVLSVFYDETRRNLRRPGFTAFPSGRNHDKSLGKIECNGLR</sequence>
<organism evidence="2 3">
    <name type="scientific">Parahaliea mediterranea</name>
    <dbReference type="NCBI Taxonomy" id="651086"/>
    <lineage>
        <taxon>Bacteria</taxon>
        <taxon>Pseudomonadati</taxon>
        <taxon>Pseudomonadota</taxon>
        <taxon>Gammaproteobacteria</taxon>
        <taxon>Cellvibrionales</taxon>
        <taxon>Halieaceae</taxon>
        <taxon>Parahaliea</taxon>
    </lineage>
</organism>
<dbReference type="Pfam" id="PF20247">
    <property type="entry name" value="DUF6602"/>
    <property type="match status" value="1"/>
</dbReference>
<comment type="caution">
    <text evidence="2">The sequence shown here is derived from an EMBL/GenBank/DDBJ whole genome shotgun (WGS) entry which is preliminary data.</text>
</comment>
<accession>A0A939DJE1</accession>
<dbReference type="EMBL" id="JAFKCZ010000029">
    <property type="protein sequence ID" value="MBN7799194.1"/>
    <property type="molecule type" value="Genomic_DNA"/>
</dbReference>
<dbReference type="InterPro" id="IPR046537">
    <property type="entry name" value="DUF6602"/>
</dbReference>
<gene>
    <name evidence="2" type="ORF">JYP50_21535</name>
</gene>
<evidence type="ECO:0000313" key="2">
    <source>
        <dbReference type="EMBL" id="MBN7799194.1"/>
    </source>
</evidence>
<feature type="domain" description="DUF6602" evidence="1">
    <location>
        <begin position="33"/>
        <end position="143"/>
    </location>
</feature>
<evidence type="ECO:0000313" key="3">
    <source>
        <dbReference type="Proteomes" id="UP000664303"/>
    </source>
</evidence>
<reference evidence="2" key="1">
    <citation type="submission" date="2021-02" db="EMBL/GenBank/DDBJ databases">
        <title>PHA producing bacteria isolated from coastal sediment in Guangdong, Shenzhen.</title>
        <authorList>
            <person name="Zheng W."/>
            <person name="Yu S."/>
            <person name="Huang Y."/>
        </authorList>
    </citation>
    <scope>NUCLEOTIDE SEQUENCE</scope>
    <source>
        <strain evidence="2">TN14-10</strain>
    </source>
</reference>
<evidence type="ECO:0000259" key="1">
    <source>
        <dbReference type="Pfam" id="PF20247"/>
    </source>
</evidence>
<dbReference type="CDD" id="cd21173">
    <property type="entry name" value="NucC-like"/>
    <property type="match status" value="1"/>
</dbReference>
<keyword evidence="3" id="KW-1185">Reference proteome</keyword>
<dbReference type="RefSeq" id="WP_206562639.1">
    <property type="nucleotide sequence ID" value="NZ_JAFKCZ010000029.1"/>
</dbReference>
<dbReference type="AlphaFoldDB" id="A0A939DJE1"/>
<protein>
    <recommendedName>
        <fullName evidence="1">DUF6602 domain-containing protein</fullName>
    </recommendedName>
</protein>
<dbReference type="Proteomes" id="UP000664303">
    <property type="component" value="Unassembled WGS sequence"/>
</dbReference>
<name>A0A939DJE1_9GAMM</name>
<proteinExistence type="predicted"/>